<name>A7TZA9_LEPSM</name>
<dbReference type="RefSeq" id="XP_040571480.1">
    <property type="nucleotide sequence ID" value="XM_040715546.2"/>
</dbReference>
<protein>
    <submittedName>
        <fullName evidence="2">Uncharacterized protein</fullName>
    </submittedName>
</protein>
<organism evidence="2">
    <name type="scientific">Lepeophtheirus salmonis</name>
    <name type="common">Salmon louse</name>
    <name type="synonym">Caligus salmonis</name>
    <dbReference type="NCBI Taxonomy" id="72036"/>
    <lineage>
        <taxon>Eukaryota</taxon>
        <taxon>Metazoa</taxon>
        <taxon>Ecdysozoa</taxon>
        <taxon>Arthropoda</taxon>
        <taxon>Crustacea</taxon>
        <taxon>Multicrustacea</taxon>
        <taxon>Hexanauplia</taxon>
        <taxon>Copepoda</taxon>
        <taxon>Siphonostomatoida</taxon>
        <taxon>Caligidae</taxon>
        <taxon>Lepeophtheirus</taxon>
    </lineage>
</organism>
<keyword evidence="1" id="KW-0732">Signal</keyword>
<feature type="signal peptide" evidence="1">
    <location>
        <begin position="1"/>
        <end position="19"/>
    </location>
</feature>
<proteinExistence type="evidence at transcript level"/>
<feature type="chain" id="PRO_5002715893" evidence="1">
    <location>
        <begin position="20"/>
        <end position="131"/>
    </location>
</feature>
<sequence length="131" mass="14410">MRGIYIGIVLATCVYWSNAQQFAPAPINSQADCQCQCIALSFYDEYGQQQGNCRSTFNGAQWCYVENDGYSSCPDLKRSTRYRGKYYSNHACITLPAYSPECLGFVIYNEGNSGIQNSAPPIAVAGSRGTI</sequence>
<reference evidence="2" key="1">
    <citation type="submission" date="2007-03" db="EMBL/GenBank/DDBJ databases">
        <title>Salmon louse (Lepeophtheirus salmonis) transcriptomes during post molting maturation and egg production, revealed using EST-sequencing and microarray analysis.</title>
        <authorList>
            <person name="Eichner C."/>
            <person name="Frost P."/>
            <person name="Dysvik B."/>
            <person name="Kristiansen B."/>
            <person name="Jonassen I."/>
            <person name="Nilsen F."/>
        </authorList>
    </citation>
    <scope>NUCLEOTIDE SEQUENCE</scope>
</reference>
<dbReference type="AlphaFoldDB" id="A7TZA9"/>
<evidence type="ECO:0000256" key="1">
    <source>
        <dbReference type="SAM" id="SignalP"/>
    </source>
</evidence>
<dbReference type="KEGG" id="lsm:121120680"/>
<dbReference type="GeneID" id="121120680"/>
<accession>A7TZA9</accession>
<evidence type="ECO:0000313" key="2">
    <source>
        <dbReference type="EMBL" id="ABU41105.1"/>
    </source>
</evidence>
<dbReference type="EMBL" id="EF490923">
    <property type="protein sequence ID" value="ABU41105.1"/>
    <property type="molecule type" value="mRNA"/>
</dbReference>